<sequence length="203" mass="22793">MSKNNDIYIENRASSAAKKINKLNIPDEIKKQLIDKKVFDFWFNNKELRALSDNIDIAGGESIQYAASGKYDNHTALIICTNMRVMIINKNMFIGGDFTDIPLNMINGVSIKTRLFLSDIQITNGATNIFLNDLDKTAAPILADTIKSMSQNYQQSIQNVPVQNTTDNTQDMIAELKQLKELVDEGILTEEEFSAKKKQVLGL</sequence>
<dbReference type="InterPro" id="IPR039519">
    <property type="entry name" value="YokE-like_PH"/>
</dbReference>
<keyword evidence="6" id="KW-1185">Reference proteome</keyword>
<dbReference type="InterPro" id="IPR018649">
    <property type="entry name" value="SHOCT"/>
</dbReference>
<feature type="domain" description="YokE-like PH" evidence="2">
    <location>
        <begin position="60"/>
        <end position="147"/>
    </location>
</feature>
<dbReference type="Proteomes" id="UP000033533">
    <property type="component" value="Unassembled WGS sequence"/>
</dbReference>
<dbReference type="Pfam" id="PF09851">
    <property type="entry name" value="SHOCT"/>
    <property type="match status" value="1"/>
</dbReference>
<name>A0A0F4L8I4_9LACO</name>
<gene>
    <name evidence="3" type="ORF">DKL58_07830</name>
    <name evidence="4" type="ORF">JF76_16040</name>
</gene>
<dbReference type="EMBL" id="CP029477">
    <property type="protein sequence ID" value="AWM75890.1"/>
    <property type="molecule type" value="Genomic_DNA"/>
</dbReference>
<dbReference type="AlphaFoldDB" id="A0A0F4L8I4"/>
<evidence type="ECO:0000313" key="4">
    <source>
        <dbReference type="EMBL" id="KJY54579.1"/>
    </source>
</evidence>
<evidence type="ECO:0000259" key="1">
    <source>
        <dbReference type="Pfam" id="PF09851"/>
    </source>
</evidence>
<reference evidence="3 6" key="2">
    <citation type="submission" date="2018-05" db="EMBL/GenBank/DDBJ databases">
        <title>Reference genomes for bee gut microbiota database.</title>
        <authorList>
            <person name="Ellegaard K.M."/>
        </authorList>
    </citation>
    <scope>NUCLEOTIDE SEQUENCE [LARGE SCALE GENOMIC DNA]</scope>
    <source>
        <strain evidence="3 6">ESL0186</strain>
    </source>
</reference>
<dbReference type="Proteomes" id="UP000246036">
    <property type="component" value="Chromosome"/>
</dbReference>
<evidence type="ECO:0000313" key="3">
    <source>
        <dbReference type="EMBL" id="AWM75890.1"/>
    </source>
</evidence>
<dbReference type="KEGG" id="lkl:DKL58_07830"/>
<evidence type="ECO:0000313" key="6">
    <source>
        <dbReference type="Proteomes" id="UP000246036"/>
    </source>
</evidence>
<protein>
    <submittedName>
        <fullName evidence="4">Uncharacterized protein</fullName>
    </submittedName>
</protein>
<dbReference type="RefSeq" id="WP_045928581.1">
    <property type="nucleotide sequence ID" value="NZ_CP029477.1"/>
</dbReference>
<evidence type="ECO:0000259" key="2">
    <source>
        <dbReference type="Pfam" id="PF14470"/>
    </source>
</evidence>
<evidence type="ECO:0000313" key="5">
    <source>
        <dbReference type="Proteomes" id="UP000033533"/>
    </source>
</evidence>
<dbReference type="OrthoDB" id="2307739at2"/>
<proteinExistence type="predicted"/>
<dbReference type="Pfam" id="PF14470">
    <property type="entry name" value="bPH_3"/>
    <property type="match status" value="1"/>
</dbReference>
<reference evidence="4 5" key="1">
    <citation type="submission" date="2014-12" db="EMBL/GenBank/DDBJ databases">
        <title>Comparative genomics of the lactic acid bacteria isolated from the honey bee gut.</title>
        <authorList>
            <person name="Ellegaard K.M."/>
            <person name="Tamarit D."/>
            <person name="Javelind E."/>
            <person name="Olofsson T."/>
            <person name="Andersson S.G."/>
            <person name="Vasquez A."/>
        </authorList>
    </citation>
    <scope>NUCLEOTIDE SEQUENCE [LARGE SCALE GENOMIC DNA]</scope>
    <source>
        <strain evidence="4 5">Biut2</strain>
    </source>
</reference>
<feature type="domain" description="SHOCT" evidence="1">
    <location>
        <begin position="174"/>
        <end position="201"/>
    </location>
</feature>
<dbReference type="EMBL" id="JXBY01000025">
    <property type="protein sequence ID" value="KJY54579.1"/>
    <property type="molecule type" value="Genomic_DNA"/>
</dbReference>
<dbReference type="PATRIC" id="fig|1218493.3.peg.1678"/>
<accession>A0A0F4L8I4</accession>
<dbReference type="HOGENOM" id="CLU_1364774_0_0_9"/>
<organism evidence="4 5">
    <name type="scientific">Lactobacillus kullabergensis</name>
    <dbReference type="NCBI Taxonomy" id="1218493"/>
    <lineage>
        <taxon>Bacteria</taxon>
        <taxon>Bacillati</taxon>
        <taxon>Bacillota</taxon>
        <taxon>Bacilli</taxon>
        <taxon>Lactobacillales</taxon>
        <taxon>Lactobacillaceae</taxon>
        <taxon>Lactobacillus</taxon>
    </lineage>
</organism>
<dbReference type="STRING" id="1218493.JF76_16040"/>